<dbReference type="Proteomes" id="UP000697710">
    <property type="component" value="Unassembled WGS sequence"/>
</dbReference>
<dbReference type="SUPFAM" id="SSF63829">
    <property type="entry name" value="Calcium-dependent phosphotriesterase"/>
    <property type="match status" value="1"/>
</dbReference>
<organism evidence="2 3">
    <name type="scientific">Eiseniibacteriota bacterium</name>
    <dbReference type="NCBI Taxonomy" id="2212470"/>
    <lineage>
        <taxon>Bacteria</taxon>
        <taxon>Candidatus Eiseniibacteriota</taxon>
    </lineage>
</organism>
<comment type="caution">
    <text evidence="2">The sequence shown here is derived from an EMBL/GenBank/DDBJ whole genome shotgun (WGS) entry which is preliminary data.</text>
</comment>
<dbReference type="SUPFAM" id="SSF49265">
    <property type="entry name" value="Fibronectin type III"/>
    <property type="match status" value="1"/>
</dbReference>
<dbReference type="InterPro" id="IPR013783">
    <property type="entry name" value="Ig-like_fold"/>
</dbReference>
<evidence type="ECO:0000313" key="2">
    <source>
        <dbReference type="EMBL" id="MCA9727873.1"/>
    </source>
</evidence>
<dbReference type="Gene3D" id="2.60.40.10">
    <property type="entry name" value="Immunoglobulins"/>
    <property type="match status" value="1"/>
</dbReference>
<proteinExistence type="predicted"/>
<name>A0A956RP77_UNCEI</name>
<dbReference type="AlphaFoldDB" id="A0A956RP77"/>
<dbReference type="EMBL" id="JAGQHR010000253">
    <property type="protein sequence ID" value="MCA9727873.1"/>
    <property type="molecule type" value="Genomic_DNA"/>
</dbReference>
<dbReference type="GO" id="GO:0004062">
    <property type="term" value="F:aryl sulfotransferase activity"/>
    <property type="evidence" value="ECO:0007669"/>
    <property type="project" value="InterPro"/>
</dbReference>
<dbReference type="InterPro" id="IPR025965">
    <property type="entry name" value="FlgD/Vpr_Ig-like"/>
</dbReference>
<dbReference type="Pfam" id="PF13860">
    <property type="entry name" value="FlgD_ig"/>
    <property type="match status" value="1"/>
</dbReference>
<dbReference type="InterPro" id="IPR036116">
    <property type="entry name" value="FN3_sf"/>
</dbReference>
<dbReference type="Gene3D" id="2.60.40.4070">
    <property type="match status" value="1"/>
</dbReference>
<dbReference type="Pfam" id="PF05935">
    <property type="entry name" value="Arylsulfotrans"/>
    <property type="match status" value="1"/>
</dbReference>
<protein>
    <submittedName>
        <fullName evidence="2">Aryl-sulfate sulfotransferase</fullName>
    </submittedName>
</protein>
<gene>
    <name evidence="2" type="ORF">KC729_09340</name>
</gene>
<dbReference type="PANTHER" id="PTHR35340:SF5">
    <property type="entry name" value="ASST-DOMAIN-CONTAINING PROTEIN"/>
    <property type="match status" value="1"/>
</dbReference>
<evidence type="ECO:0000313" key="3">
    <source>
        <dbReference type="Proteomes" id="UP000697710"/>
    </source>
</evidence>
<dbReference type="InterPro" id="IPR053143">
    <property type="entry name" value="Arylsulfate_ST"/>
</dbReference>
<sequence>TNSQSRFATVSRSPYLMILGNDGAPLFFRRFPHSVMDFKVQESNGLLSYAEESDPPRIVLLDDTYAPYDSFYAGNGYPALDFHDFRILPDGHALLIIYDWQPIDMSQVVDGGDPNALVAGLVIQELDLDKNVVFQWRSWDHFAITDAQGIDLTRDRVDYVHCNAIDRDTDGNILFSGRNTNEITKIDRTSGEVVWRLGGPRNEFELRGDTEWFSRQHAVRRLASGTITLFDNGSARVPPRSRAIEYRLDESSKTVTRVWEYEHPRSLYGAIVGYVQRLSNGNTLVSFGDSGVNTEVRLDGTIAWEMEYEPDLFNYRAYRHSWTGSATAPYLWVAAADTAGRSATLGFETFGRTEPTVYRLFRSTGAGDESLVATTAGRSFEISDLPDGVPVRFRVETDGDVALGPSNEVEVFFSPGVPALVGNVAARADAGGIELTWQAASDERISGFLVLRRSASSASSSLLTDPPLPREARSYVDRTGREGESYTYVVAALLSDGRQVRSAGVPVDMSSSGIALYRSRPNPFAGSTVIPFLVPSPGLVSLVVYDAHGRLVRVLVDEWMESGLHRGTWDGRDRHGREVADGLYFYRLTHGNRTRSGTTVHLETP</sequence>
<dbReference type="PANTHER" id="PTHR35340">
    <property type="entry name" value="PQQ ENZYME REPEAT PROTEIN-RELATED"/>
    <property type="match status" value="1"/>
</dbReference>
<feature type="non-terminal residue" evidence="2">
    <location>
        <position position="1"/>
    </location>
</feature>
<evidence type="ECO:0000259" key="1">
    <source>
        <dbReference type="Pfam" id="PF13860"/>
    </source>
</evidence>
<feature type="domain" description="FlgD/Vpr Ig-like" evidence="1">
    <location>
        <begin position="540"/>
        <end position="589"/>
    </location>
</feature>
<dbReference type="InterPro" id="IPR010262">
    <property type="entry name" value="Arylsulfotransferase_bact"/>
</dbReference>
<reference evidence="2" key="1">
    <citation type="submission" date="2020-04" db="EMBL/GenBank/DDBJ databases">
        <authorList>
            <person name="Zhang T."/>
        </authorList>
    </citation>
    <scope>NUCLEOTIDE SEQUENCE</scope>
    <source>
        <strain evidence="2">HKST-UBA01</strain>
    </source>
</reference>
<reference evidence="2" key="2">
    <citation type="journal article" date="2021" name="Microbiome">
        <title>Successional dynamics and alternative stable states in a saline activated sludge microbial community over 9 years.</title>
        <authorList>
            <person name="Wang Y."/>
            <person name="Ye J."/>
            <person name="Ju F."/>
            <person name="Liu L."/>
            <person name="Boyd J.A."/>
            <person name="Deng Y."/>
            <person name="Parks D.H."/>
            <person name="Jiang X."/>
            <person name="Yin X."/>
            <person name="Woodcroft B.J."/>
            <person name="Tyson G.W."/>
            <person name="Hugenholtz P."/>
            <person name="Polz M.F."/>
            <person name="Zhang T."/>
        </authorList>
    </citation>
    <scope>NUCLEOTIDE SEQUENCE</scope>
    <source>
        <strain evidence="2">HKST-UBA01</strain>
    </source>
</reference>
<accession>A0A956RP77</accession>